<dbReference type="EMBL" id="JBEPEK010000802">
    <property type="protein sequence ID" value="MER7187405.1"/>
    <property type="molecule type" value="Genomic_DNA"/>
</dbReference>
<comment type="caution">
    <text evidence="2">The sequence shown here is derived from an EMBL/GenBank/DDBJ whole genome shotgun (WGS) entry which is preliminary data.</text>
</comment>
<evidence type="ECO:0008006" key="4">
    <source>
        <dbReference type="Google" id="ProtNLM"/>
    </source>
</evidence>
<keyword evidence="3" id="KW-1185">Reference proteome</keyword>
<organism evidence="2 3">
    <name type="scientific">Streptomyces hyaluromycini</name>
    <dbReference type="NCBI Taxonomy" id="1377993"/>
    <lineage>
        <taxon>Bacteria</taxon>
        <taxon>Bacillati</taxon>
        <taxon>Actinomycetota</taxon>
        <taxon>Actinomycetes</taxon>
        <taxon>Kitasatosporales</taxon>
        <taxon>Streptomycetaceae</taxon>
        <taxon>Streptomyces</taxon>
    </lineage>
</organism>
<dbReference type="RefSeq" id="WP_350791808.1">
    <property type="nucleotide sequence ID" value="NZ_JBEPEK010000802.1"/>
</dbReference>
<proteinExistence type="predicted"/>
<dbReference type="PANTHER" id="PTHR42305:SF1">
    <property type="entry name" value="MEMBRANE PROTEIN RV1733C-RELATED"/>
    <property type="match status" value="1"/>
</dbReference>
<evidence type="ECO:0000313" key="3">
    <source>
        <dbReference type="Proteomes" id="UP001474181"/>
    </source>
</evidence>
<dbReference type="PANTHER" id="PTHR42305">
    <property type="entry name" value="MEMBRANE PROTEIN RV1733C-RELATED"/>
    <property type="match status" value="1"/>
</dbReference>
<reference evidence="2 3" key="1">
    <citation type="submission" date="2024-06" db="EMBL/GenBank/DDBJ databases">
        <title>The Natural Products Discovery Center: Release of the First 8490 Sequenced Strains for Exploring Actinobacteria Biosynthetic Diversity.</title>
        <authorList>
            <person name="Kalkreuter E."/>
            <person name="Kautsar S.A."/>
            <person name="Yang D."/>
            <person name="Bader C.D."/>
            <person name="Teijaro C.N."/>
            <person name="Fluegel L."/>
            <person name="Davis C.M."/>
            <person name="Simpson J.R."/>
            <person name="Lauterbach L."/>
            <person name="Steele A.D."/>
            <person name="Gui C."/>
            <person name="Meng S."/>
            <person name="Li G."/>
            <person name="Viehrig K."/>
            <person name="Ye F."/>
            <person name="Su P."/>
            <person name="Kiefer A.F."/>
            <person name="Nichols A."/>
            <person name="Cepeda A.J."/>
            <person name="Yan W."/>
            <person name="Fan B."/>
            <person name="Jiang Y."/>
            <person name="Adhikari A."/>
            <person name="Zheng C.-J."/>
            <person name="Schuster L."/>
            <person name="Cowan T.M."/>
            <person name="Smanski M.J."/>
            <person name="Chevrette M.G."/>
            <person name="De Carvalho L.P.S."/>
            <person name="Shen B."/>
        </authorList>
    </citation>
    <scope>NUCLEOTIDE SEQUENCE [LARGE SCALE GENOMIC DNA]</scope>
    <source>
        <strain evidence="2 3">NPDC000234</strain>
    </source>
</reference>
<accession>A0ABV1XED9</accession>
<name>A0ABV1XED9_9ACTN</name>
<keyword evidence="1" id="KW-0812">Transmembrane</keyword>
<protein>
    <recommendedName>
        <fullName evidence="4">Integral membrane protein</fullName>
    </recommendedName>
</protein>
<keyword evidence="1" id="KW-0472">Membrane</keyword>
<keyword evidence="1" id="KW-1133">Transmembrane helix</keyword>
<feature type="transmembrane region" description="Helical" evidence="1">
    <location>
        <begin position="144"/>
        <end position="165"/>
    </location>
</feature>
<evidence type="ECO:0000313" key="2">
    <source>
        <dbReference type="EMBL" id="MER7187405.1"/>
    </source>
</evidence>
<dbReference type="InterPro" id="IPR039708">
    <property type="entry name" value="MT1774/Rv1733c-like"/>
</dbReference>
<evidence type="ECO:0000256" key="1">
    <source>
        <dbReference type="SAM" id="Phobius"/>
    </source>
</evidence>
<sequence>MPSGKYARKWLWRWRSNPLRRHDDIVESWIVLAAWVAFAVGGAVAGLVTAHAADEVFAQQRAERQPVRAVLLETVPRTAPAIGMTTDRRPTTVRWTTPGGSTRTGRTLVDAGLRAGSEVTVWQDGHGRLAPAPPDPTEAAIESGFLGATAAAALGGLVFGGGAVARRLLDRRRIDAWDRQWALVGPRWGHQTS</sequence>
<dbReference type="Proteomes" id="UP001474181">
    <property type="component" value="Unassembled WGS sequence"/>
</dbReference>
<gene>
    <name evidence="2" type="ORF">ABT404_49455</name>
</gene>